<organism evidence="3 4">
    <name type="scientific">Alteromonas gilva</name>
    <dbReference type="NCBI Taxonomy" id="2987522"/>
    <lineage>
        <taxon>Bacteria</taxon>
        <taxon>Pseudomonadati</taxon>
        <taxon>Pseudomonadota</taxon>
        <taxon>Gammaproteobacteria</taxon>
        <taxon>Alteromonadales</taxon>
        <taxon>Alteromonadaceae</taxon>
        <taxon>Alteromonas/Salinimonas group</taxon>
        <taxon>Alteromonas</taxon>
    </lineage>
</organism>
<keyword evidence="4" id="KW-1185">Reference proteome</keyword>
<name>A0ABT5KXQ9_9ALTE</name>
<dbReference type="Proteomes" id="UP001218788">
    <property type="component" value="Unassembled WGS sequence"/>
</dbReference>
<keyword evidence="1" id="KW-0812">Transmembrane</keyword>
<evidence type="ECO:0000313" key="3">
    <source>
        <dbReference type="EMBL" id="MDC8829550.1"/>
    </source>
</evidence>
<feature type="transmembrane region" description="Helical" evidence="1">
    <location>
        <begin position="190"/>
        <end position="207"/>
    </location>
</feature>
<keyword evidence="1" id="KW-1133">Transmembrane helix</keyword>
<comment type="caution">
    <text evidence="3">The sequence shown here is derived from an EMBL/GenBank/DDBJ whole genome shotgun (WGS) entry which is preliminary data.</text>
</comment>
<reference evidence="3 4" key="1">
    <citation type="submission" date="2022-10" db="EMBL/GenBank/DDBJ databases">
        <title>Alteromonas sp. chi3 Genome sequencing.</title>
        <authorList>
            <person name="Park S."/>
        </authorList>
    </citation>
    <scope>NUCLEOTIDE SEQUENCE [LARGE SCALE GENOMIC DNA]</scope>
    <source>
        <strain evidence="4">chi3</strain>
    </source>
</reference>
<gene>
    <name evidence="3" type="ORF">OIK42_02125</name>
</gene>
<dbReference type="RefSeq" id="WP_273637979.1">
    <property type="nucleotide sequence ID" value="NZ_JAQQXP010000001.1"/>
</dbReference>
<feature type="chain" id="PRO_5047295016" description="PEP-CTERM sorting domain-containing protein" evidence="2">
    <location>
        <begin position="22"/>
        <end position="212"/>
    </location>
</feature>
<feature type="signal peptide" evidence="2">
    <location>
        <begin position="1"/>
        <end position="21"/>
    </location>
</feature>
<dbReference type="EMBL" id="JAQQXP010000001">
    <property type="protein sequence ID" value="MDC8829550.1"/>
    <property type="molecule type" value="Genomic_DNA"/>
</dbReference>
<evidence type="ECO:0000313" key="4">
    <source>
        <dbReference type="Proteomes" id="UP001218788"/>
    </source>
</evidence>
<sequence>MRFILALFLMTSVFFATNTKAAYIDFNDYVISSNYGGQYTNGGYVISDDGLSLTLSGNLWVAVLARLEADNTSTLFFDFSATGSYGEIYAVGFDDNTINNNPGSFYQLGGSQSSGMNIYDSYSIADGTVEYSILLSELTGTFYNWFVVALDNDANTTGSSITISNVEICSNPSSSECLSAGNLSEPISEPSTTLLLIIGMLFISVYFRKRYN</sequence>
<keyword evidence="1" id="KW-0472">Membrane</keyword>
<accession>A0ABT5KXQ9</accession>
<protein>
    <recommendedName>
        <fullName evidence="5">PEP-CTERM sorting domain-containing protein</fullName>
    </recommendedName>
</protein>
<evidence type="ECO:0000256" key="1">
    <source>
        <dbReference type="SAM" id="Phobius"/>
    </source>
</evidence>
<evidence type="ECO:0008006" key="5">
    <source>
        <dbReference type="Google" id="ProtNLM"/>
    </source>
</evidence>
<proteinExistence type="predicted"/>
<evidence type="ECO:0000256" key="2">
    <source>
        <dbReference type="SAM" id="SignalP"/>
    </source>
</evidence>
<keyword evidence="2" id="KW-0732">Signal</keyword>